<feature type="region of interest" description="Disordered" evidence="1">
    <location>
        <begin position="52"/>
        <end position="84"/>
    </location>
</feature>
<keyword evidence="3" id="KW-1185">Reference proteome</keyword>
<sequence length="84" mass="9782">MEECWTEEKNEGNIALQEYINSSKEQIRGCLVYDKCNFVLSSSRYIEVKNERESLNGEQAMKMDSYRLQDKTKSTDTSSLSVDR</sequence>
<evidence type="ECO:0000256" key="1">
    <source>
        <dbReference type="SAM" id="MobiDB-lite"/>
    </source>
</evidence>
<dbReference type="EMBL" id="JARQWQ010000002">
    <property type="protein sequence ID" value="KAK2573487.1"/>
    <property type="molecule type" value="Genomic_DNA"/>
</dbReference>
<feature type="compositionally biased region" description="Basic and acidic residues" evidence="1">
    <location>
        <begin position="64"/>
        <end position="74"/>
    </location>
</feature>
<proteinExistence type="predicted"/>
<gene>
    <name evidence="2" type="ORF">P5673_001144</name>
</gene>
<dbReference type="AlphaFoldDB" id="A0AAD9R5F0"/>
<name>A0AAD9R5F0_ACRCE</name>
<feature type="compositionally biased region" description="Low complexity" evidence="1">
    <location>
        <begin position="75"/>
        <end position="84"/>
    </location>
</feature>
<comment type="caution">
    <text evidence="2">The sequence shown here is derived from an EMBL/GenBank/DDBJ whole genome shotgun (WGS) entry which is preliminary data.</text>
</comment>
<accession>A0AAD9R5F0</accession>
<reference evidence="2" key="1">
    <citation type="journal article" date="2023" name="G3 (Bethesda)">
        <title>Whole genome assembly and annotation of the endangered Caribbean coral Acropora cervicornis.</title>
        <authorList>
            <person name="Selwyn J.D."/>
            <person name="Vollmer S.V."/>
        </authorList>
    </citation>
    <scope>NUCLEOTIDE SEQUENCE</scope>
    <source>
        <strain evidence="2">K2</strain>
    </source>
</reference>
<reference evidence="2" key="2">
    <citation type="journal article" date="2023" name="Science">
        <title>Genomic signatures of disease resistance in endangered staghorn corals.</title>
        <authorList>
            <person name="Vollmer S.V."/>
            <person name="Selwyn J.D."/>
            <person name="Despard B.A."/>
            <person name="Roesel C.L."/>
        </authorList>
    </citation>
    <scope>NUCLEOTIDE SEQUENCE</scope>
    <source>
        <strain evidence="2">K2</strain>
    </source>
</reference>
<protein>
    <submittedName>
        <fullName evidence="2">Uncharacterized protein</fullName>
    </submittedName>
</protein>
<evidence type="ECO:0000313" key="3">
    <source>
        <dbReference type="Proteomes" id="UP001249851"/>
    </source>
</evidence>
<evidence type="ECO:0000313" key="2">
    <source>
        <dbReference type="EMBL" id="KAK2573487.1"/>
    </source>
</evidence>
<dbReference type="Proteomes" id="UP001249851">
    <property type="component" value="Unassembled WGS sequence"/>
</dbReference>
<organism evidence="2 3">
    <name type="scientific">Acropora cervicornis</name>
    <name type="common">Staghorn coral</name>
    <dbReference type="NCBI Taxonomy" id="6130"/>
    <lineage>
        <taxon>Eukaryota</taxon>
        <taxon>Metazoa</taxon>
        <taxon>Cnidaria</taxon>
        <taxon>Anthozoa</taxon>
        <taxon>Hexacorallia</taxon>
        <taxon>Scleractinia</taxon>
        <taxon>Astrocoeniina</taxon>
        <taxon>Acroporidae</taxon>
        <taxon>Acropora</taxon>
    </lineage>
</organism>